<dbReference type="AlphaFoldDB" id="A0A218V555"/>
<sequence length="110" mass="12563">MPLVSPKPIGLNFYVDTTKKLCSDQDTAVLELQVNCQNDLVHGENKDMTGKATLEETAVTKGLARNNEAEEEEEEEHDYSYIDENIIENIRKVFHSTRNEHTLSKGRRDI</sequence>
<evidence type="ECO:0000313" key="1">
    <source>
        <dbReference type="EMBL" id="OWK60742.1"/>
    </source>
</evidence>
<accession>A0A218V555</accession>
<comment type="caution">
    <text evidence="1">The sequence shown here is derived from an EMBL/GenBank/DDBJ whole genome shotgun (WGS) entry which is preliminary data.</text>
</comment>
<evidence type="ECO:0000313" key="2">
    <source>
        <dbReference type="Proteomes" id="UP000197619"/>
    </source>
</evidence>
<dbReference type="EMBL" id="MUZQ01000053">
    <property type="protein sequence ID" value="OWK60742.1"/>
    <property type="molecule type" value="Genomic_DNA"/>
</dbReference>
<proteinExistence type="predicted"/>
<gene>
    <name evidence="1" type="ORF">RLOC_00000432</name>
</gene>
<keyword evidence="2" id="KW-1185">Reference proteome</keyword>
<reference evidence="1 2" key="1">
    <citation type="submission" date="2017-05" db="EMBL/GenBank/DDBJ databases">
        <title>Genome of assembly of the Bengalese finch, Lonchura striata domestica.</title>
        <authorList>
            <person name="Colquitt B.M."/>
            <person name="Brainard M.S."/>
        </authorList>
    </citation>
    <scope>NUCLEOTIDE SEQUENCE [LARGE SCALE GENOMIC DNA]</scope>
    <source>
        <strain evidence="1">White83orange57</strain>
    </source>
</reference>
<dbReference type="Proteomes" id="UP000197619">
    <property type="component" value="Unassembled WGS sequence"/>
</dbReference>
<organism evidence="1 2">
    <name type="scientific">Lonchura striata</name>
    <name type="common">white-rumped munia</name>
    <dbReference type="NCBI Taxonomy" id="40157"/>
    <lineage>
        <taxon>Eukaryota</taxon>
        <taxon>Metazoa</taxon>
        <taxon>Chordata</taxon>
        <taxon>Craniata</taxon>
        <taxon>Vertebrata</taxon>
        <taxon>Euteleostomi</taxon>
        <taxon>Archelosauria</taxon>
        <taxon>Archosauria</taxon>
        <taxon>Dinosauria</taxon>
        <taxon>Saurischia</taxon>
        <taxon>Theropoda</taxon>
        <taxon>Coelurosauria</taxon>
        <taxon>Aves</taxon>
        <taxon>Neognathae</taxon>
        <taxon>Neoaves</taxon>
        <taxon>Telluraves</taxon>
        <taxon>Australaves</taxon>
        <taxon>Passeriformes</taxon>
        <taxon>Passeroidea</taxon>
        <taxon>Estrildidae</taxon>
        <taxon>Estrildinae</taxon>
        <taxon>Lonchura</taxon>
    </lineage>
</organism>
<protein>
    <submittedName>
        <fullName evidence="1">Uncharacterized protein</fullName>
    </submittedName>
</protein>
<name>A0A218V555_9PASE</name>